<dbReference type="InterPro" id="IPR036770">
    <property type="entry name" value="Ankyrin_rpt-contain_sf"/>
</dbReference>
<evidence type="ECO:0000256" key="6">
    <source>
        <dbReference type="ARBA" id="ARBA00023136"/>
    </source>
</evidence>
<evidence type="ECO:0000259" key="9">
    <source>
        <dbReference type="Pfam" id="PF13962"/>
    </source>
</evidence>
<sequence length="228" mass="25142">MAEIFWEFCRLKQEGLNKTSSDKNGGRNDKISAVEEIDAAVGKSPDLGASPDNQGMSALHIVAKQGHVNVMEEIISHNPDACELIDNRGWNPLHVAIANAKLNVVRLILKKLRLDSLINATNRKFMIVKKLDKQGGRASLRSLVNGINIHEVGHENNEIKCHRLKNISNIHLLVASLIATVTFTTGFTMPGGYEQDRSSTKGMAMFCNKTSFKVFVIAYSKAFYCSSA</sequence>
<name>A0ABM3IHK8_ZIZJJ</name>
<dbReference type="RefSeq" id="XP_048328583.1">
    <property type="nucleotide sequence ID" value="XM_048472626.1"/>
</dbReference>
<evidence type="ECO:0000256" key="5">
    <source>
        <dbReference type="ARBA" id="ARBA00023043"/>
    </source>
</evidence>
<organism evidence="10 11">
    <name type="scientific">Ziziphus jujuba</name>
    <name type="common">Chinese jujube</name>
    <name type="synonym">Ziziphus sativa</name>
    <dbReference type="NCBI Taxonomy" id="326968"/>
    <lineage>
        <taxon>Eukaryota</taxon>
        <taxon>Viridiplantae</taxon>
        <taxon>Streptophyta</taxon>
        <taxon>Embryophyta</taxon>
        <taxon>Tracheophyta</taxon>
        <taxon>Spermatophyta</taxon>
        <taxon>Magnoliopsida</taxon>
        <taxon>eudicotyledons</taxon>
        <taxon>Gunneridae</taxon>
        <taxon>Pentapetalae</taxon>
        <taxon>rosids</taxon>
        <taxon>fabids</taxon>
        <taxon>Rosales</taxon>
        <taxon>Rhamnaceae</taxon>
        <taxon>Paliureae</taxon>
        <taxon>Ziziphus</taxon>
    </lineage>
</organism>
<evidence type="ECO:0000256" key="2">
    <source>
        <dbReference type="ARBA" id="ARBA00022692"/>
    </source>
</evidence>
<comment type="subcellular location">
    <subcellularLocation>
        <location evidence="1">Membrane</location>
        <topology evidence="1">Multi-pass membrane protein</topology>
    </subcellularLocation>
</comment>
<accession>A0ABM3IHK8</accession>
<reference evidence="11" key="1">
    <citation type="submission" date="2025-08" db="UniProtKB">
        <authorList>
            <consortium name="RefSeq"/>
        </authorList>
    </citation>
    <scope>IDENTIFICATION</scope>
    <source>
        <tissue evidence="11">Seedling</tissue>
    </source>
</reference>
<evidence type="ECO:0000256" key="7">
    <source>
        <dbReference type="PROSITE-ProRule" id="PRU00023"/>
    </source>
</evidence>
<gene>
    <name evidence="11" type="primary">LOC107415507</name>
</gene>
<dbReference type="Pfam" id="PF12796">
    <property type="entry name" value="Ank_2"/>
    <property type="match status" value="1"/>
</dbReference>
<dbReference type="PROSITE" id="PS50297">
    <property type="entry name" value="ANK_REP_REGION"/>
    <property type="match status" value="2"/>
</dbReference>
<evidence type="ECO:0000256" key="3">
    <source>
        <dbReference type="ARBA" id="ARBA00022737"/>
    </source>
</evidence>
<evidence type="ECO:0000256" key="1">
    <source>
        <dbReference type="ARBA" id="ARBA00004141"/>
    </source>
</evidence>
<keyword evidence="5 7" id="KW-0040">ANK repeat</keyword>
<dbReference type="InterPro" id="IPR026961">
    <property type="entry name" value="PGG_dom"/>
</dbReference>
<keyword evidence="10" id="KW-1185">Reference proteome</keyword>
<keyword evidence="6 8" id="KW-0472">Membrane</keyword>
<feature type="repeat" description="ANK" evidence="7">
    <location>
        <begin position="88"/>
        <end position="111"/>
    </location>
</feature>
<evidence type="ECO:0000313" key="11">
    <source>
        <dbReference type="RefSeq" id="XP_048328583.1"/>
    </source>
</evidence>
<evidence type="ECO:0000256" key="4">
    <source>
        <dbReference type="ARBA" id="ARBA00022989"/>
    </source>
</evidence>
<dbReference type="Gene3D" id="1.25.40.20">
    <property type="entry name" value="Ankyrin repeat-containing domain"/>
    <property type="match status" value="1"/>
</dbReference>
<evidence type="ECO:0000313" key="10">
    <source>
        <dbReference type="Proteomes" id="UP001652623"/>
    </source>
</evidence>
<feature type="transmembrane region" description="Helical" evidence="8">
    <location>
        <begin position="170"/>
        <end position="193"/>
    </location>
</feature>
<dbReference type="Pfam" id="PF13962">
    <property type="entry name" value="PGG"/>
    <property type="match status" value="1"/>
</dbReference>
<keyword evidence="3" id="KW-0677">Repeat</keyword>
<dbReference type="SUPFAM" id="SSF48403">
    <property type="entry name" value="Ankyrin repeat"/>
    <property type="match status" value="1"/>
</dbReference>
<dbReference type="Proteomes" id="UP001652623">
    <property type="component" value="Chromosome 4"/>
</dbReference>
<keyword evidence="4 8" id="KW-1133">Transmembrane helix</keyword>
<dbReference type="InterPro" id="IPR002110">
    <property type="entry name" value="Ankyrin_rpt"/>
</dbReference>
<dbReference type="GeneID" id="107415507"/>
<dbReference type="PANTHER" id="PTHR24186:SF50">
    <property type="entry name" value="ANKYRIN REPEAT-CONTAINING PROTEIN ITN1-LIKE ISOFORM X1"/>
    <property type="match status" value="1"/>
</dbReference>
<feature type="repeat" description="ANK" evidence="7">
    <location>
        <begin position="54"/>
        <end position="80"/>
    </location>
</feature>
<dbReference type="PANTHER" id="PTHR24186">
    <property type="entry name" value="PROTEIN PHOSPHATASE 1 REGULATORY SUBUNIT"/>
    <property type="match status" value="1"/>
</dbReference>
<keyword evidence="2 8" id="KW-0812">Transmembrane</keyword>
<evidence type="ECO:0000256" key="8">
    <source>
        <dbReference type="SAM" id="Phobius"/>
    </source>
</evidence>
<proteinExistence type="predicted"/>
<protein>
    <submittedName>
        <fullName evidence="11">Protein ACCELERATED CELL DEATH 6</fullName>
    </submittedName>
</protein>
<dbReference type="SMART" id="SM00248">
    <property type="entry name" value="ANK"/>
    <property type="match status" value="2"/>
</dbReference>
<dbReference type="PROSITE" id="PS50088">
    <property type="entry name" value="ANK_REPEAT"/>
    <property type="match status" value="2"/>
</dbReference>
<feature type="domain" description="PGG" evidence="9">
    <location>
        <begin position="163"/>
        <end position="227"/>
    </location>
</feature>